<name>A0A220US25_9GAMM</name>
<dbReference type="InterPro" id="IPR037483">
    <property type="entry name" value="YjjU-like"/>
</dbReference>
<dbReference type="GO" id="GO:0016787">
    <property type="term" value="F:hydrolase activity"/>
    <property type="evidence" value="ECO:0007669"/>
    <property type="project" value="UniProtKB-UniRule"/>
</dbReference>
<evidence type="ECO:0000256" key="1">
    <source>
        <dbReference type="ARBA" id="ARBA00022801"/>
    </source>
</evidence>
<keyword evidence="7" id="KW-1185">Reference proteome</keyword>
<dbReference type="KEGG" id="sbj:CF168_19800"/>
<feature type="domain" description="PNPLA" evidence="5">
    <location>
        <begin position="6"/>
        <end position="175"/>
    </location>
</feature>
<dbReference type="Pfam" id="PF19890">
    <property type="entry name" value="DUF6363"/>
    <property type="match status" value="1"/>
</dbReference>
<accession>A0A220US25</accession>
<dbReference type="InterPro" id="IPR002641">
    <property type="entry name" value="PNPLA_dom"/>
</dbReference>
<feature type="active site" description="Nucleophile" evidence="4">
    <location>
        <position position="39"/>
    </location>
</feature>
<dbReference type="SUPFAM" id="SSF52151">
    <property type="entry name" value="FabD/lysophospholipase-like"/>
    <property type="match status" value="1"/>
</dbReference>
<proteinExistence type="predicted"/>
<dbReference type="Proteomes" id="UP000198367">
    <property type="component" value="Chromosome"/>
</dbReference>
<feature type="short sequence motif" description="DGA/G" evidence="4">
    <location>
        <begin position="162"/>
        <end position="164"/>
    </location>
</feature>
<evidence type="ECO:0000259" key="5">
    <source>
        <dbReference type="PROSITE" id="PS51635"/>
    </source>
</evidence>
<organism evidence="6 7">
    <name type="scientific">Shewanella bicestrii</name>
    <dbReference type="NCBI Taxonomy" id="2018305"/>
    <lineage>
        <taxon>Bacteria</taxon>
        <taxon>Pseudomonadati</taxon>
        <taxon>Pseudomonadota</taxon>
        <taxon>Gammaproteobacteria</taxon>
        <taxon>Alteromonadales</taxon>
        <taxon>Shewanellaceae</taxon>
        <taxon>Shewanella</taxon>
    </lineage>
</organism>
<sequence length="290" mass="32514">MQDVALVLEGGGLRAIYTAGVLDAFLQQQLHFPYVIGVSAGAIYPASYVSRQFGRNLQIQQQYLRDKRYMGLRHWLATGNYVNTDFTYKRMAYELQPFDFKTFLGSGTEFKVGAFNCQTGQTDYFGMADFQEHDKLLDVLIASSSLPFMANPYQINQQTYLDGGIAAPIPVAKAQQEGYSRQVVILTQDANYRKSPMKFNWLARKRYQAYPAVAAALKVRHQRYNHSLEELAQSVASGHTFVIRPAAPLNLSRLDRNIDKVTAVYHQGLADGQAILPKLQAWLNTGAGIS</sequence>
<dbReference type="CDD" id="cd07208">
    <property type="entry name" value="Pat_hypo_Ecoli_yjju_like"/>
    <property type="match status" value="1"/>
</dbReference>
<dbReference type="InterPro" id="IPR016035">
    <property type="entry name" value="Acyl_Trfase/lysoPLipase"/>
</dbReference>
<dbReference type="PANTHER" id="PTHR14226">
    <property type="entry name" value="NEUROPATHY TARGET ESTERASE/SWISS CHEESE D.MELANOGASTER"/>
    <property type="match status" value="1"/>
</dbReference>
<evidence type="ECO:0000256" key="2">
    <source>
        <dbReference type="ARBA" id="ARBA00022963"/>
    </source>
</evidence>
<evidence type="ECO:0000256" key="3">
    <source>
        <dbReference type="ARBA" id="ARBA00023098"/>
    </source>
</evidence>
<keyword evidence="1 4" id="KW-0378">Hydrolase</keyword>
<dbReference type="Pfam" id="PF01734">
    <property type="entry name" value="Patatin"/>
    <property type="match status" value="1"/>
</dbReference>
<keyword evidence="3 4" id="KW-0443">Lipid metabolism</keyword>
<feature type="active site" description="Proton acceptor" evidence="4">
    <location>
        <position position="162"/>
    </location>
</feature>
<keyword evidence="2 4" id="KW-0442">Lipid degradation</keyword>
<protein>
    <submittedName>
        <fullName evidence="6">Patatin family protein</fullName>
    </submittedName>
</protein>
<reference evidence="6 7" key="1">
    <citation type="submission" date="2017-07" db="EMBL/GenBank/DDBJ databases">
        <title>Phenotypical and genomic characterization of a clinical isolate of Shewanella bicestrii sp. nov. producing an extended-spectrum beta-lactamase and a new oxacillinase variant.</title>
        <authorList>
            <person name="Jousset A.B."/>
            <person name="Bonnin R.A."/>
            <person name="Girlich D."/>
            <person name="Dabos L."/>
            <person name="Potron A."/>
            <person name="Dortet L."/>
            <person name="Glaser P."/>
            <person name="Naas T."/>
        </authorList>
    </citation>
    <scope>NUCLEOTIDE SEQUENCE [LARGE SCALE GENOMIC DNA]</scope>
    <source>
        <strain evidence="6 7">JAB-1</strain>
    </source>
</reference>
<dbReference type="InterPro" id="IPR050301">
    <property type="entry name" value="NTE"/>
</dbReference>
<dbReference type="PROSITE" id="PS51635">
    <property type="entry name" value="PNPLA"/>
    <property type="match status" value="1"/>
</dbReference>
<feature type="short sequence motif" description="GXSXG" evidence="4">
    <location>
        <begin position="37"/>
        <end position="41"/>
    </location>
</feature>
<dbReference type="RefSeq" id="WP_089068742.1">
    <property type="nucleotide sequence ID" value="NZ_CP022358.1"/>
</dbReference>
<dbReference type="GO" id="GO:0016042">
    <property type="term" value="P:lipid catabolic process"/>
    <property type="evidence" value="ECO:0007669"/>
    <property type="project" value="UniProtKB-UniRule"/>
</dbReference>
<dbReference type="InterPro" id="IPR045943">
    <property type="entry name" value="DUF6363"/>
</dbReference>
<dbReference type="PANTHER" id="PTHR14226:SF25">
    <property type="entry name" value="PHOSPHOESTERASE"/>
    <property type="match status" value="1"/>
</dbReference>
<comment type="caution">
    <text evidence="4">Lacks conserved residue(s) required for the propagation of feature annotation.</text>
</comment>
<evidence type="ECO:0000313" key="6">
    <source>
        <dbReference type="EMBL" id="ASK70935.1"/>
    </source>
</evidence>
<dbReference type="EMBL" id="CP022358">
    <property type="protein sequence ID" value="ASK70935.1"/>
    <property type="molecule type" value="Genomic_DNA"/>
</dbReference>
<dbReference type="AlphaFoldDB" id="A0A220US25"/>
<dbReference type="Gene3D" id="3.40.1090.10">
    <property type="entry name" value="Cytosolic phospholipase A2 catalytic domain"/>
    <property type="match status" value="2"/>
</dbReference>
<gene>
    <name evidence="6" type="ORF">CF168_19800</name>
</gene>
<evidence type="ECO:0000256" key="4">
    <source>
        <dbReference type="PROSITE-ProRule" id="PRU01161"/>
    </source>
</evidence>
<evidence type="ECO:0000313" key="7">
    <source>
        <dbReference type="Proteomes" id="UP000198367"/>
    </source>
</evidence>